<organism evidence="1 2">
    <name type="scientific">Candidatus Curtissbacteria bacterium RIFCSPLOWO2_01_FULL_42_50</name>
    <dbReference type="NCBI Taxonomy" id="1797730"/>
    <lineage>
        <taxon>Bacteria</taxon>
        <taxon>Candidatus Curtissiibacteriota</taxon>
    </lineage>
</organism>
<dbReference type="AlphaFoldDB" id="A0A1F5H811"/>
<dbReference type="Proteomes" id="UP000177039">
    <property type="component" value="Unassembled WGS sequence"/>
</dbReference>
<reference evidence="1 2" key="1">
    <citation type="journal article" date="2016" name="Nat. Commun.">
        <title>Thousands of microbial genomes shed light on interconnected biogeochemical processes in an aquifer system.</title>
        <authorList>
            <person name="Anantharaman K."/>
            <person name="Brown C.T."/>
            <person name="Hug L.A."/>
            <person name="Sharon I."/>
            <person name="Castelle C.J."/>
            <person name="Probst A.J."/>
            <person name="Thomas B.C."/>
            <person name="Singh A."/>
            <person name="Wilkins M.J."/>
            <person name="Karaoz U."/>
            <person name="Brodie E.L."/>
            <person name="Williams K.H."/>
            <person name="Hubbard S.S."/>
            <person name="Banfield J.F."/>
        </authorList>
    </citation>
    <scope>NUCLEOTIDE SEQUENCE [LARGE SCALE GENOMIC DNA]</scope>
</reference>
<proteinExistence type="predicted"/>
<gene>
    <name evidence="1" type="ORF">A3B54_02555</name>
</gene>
<comment type="caution">
    <text evidence="1">The sequence shown here is derived from an EMBL/GenBank/DDBJ whole genome shotgun (WGS) entry which is preliminary data.</text>
</comment>
<evidence type="ECO:0000313" key="1">
    <source>
        <dbReference type="EMBL" id="OGE00219.1"/>
    </source>
</evidence>
<accession>A0A1F5H811</accession>
<name>A0A1F5H811_9BACT</name>
<protein>
    <submittedName>
        <fullName evidence="1">Uncharacterized protein</fullName>
    </submittedName>
</protein>
<dbReference type="EMBL" id="MFBT01000004">
    <property type="protein sequence ID" value="OGE00219.1"/>
    <property type="molecule type" value="Genomic_DNA"/>
</dbReference>
<evidence type="ECO:0000313" key="2">
    <source>
        <dbReference type="Proteomes" id="UP000177039"/>
    </source>
</evidence>
<sequence length="189" mass="21393">MSKESGVIIVSLKETEQNTKWFSKRERDLRRLVHNYVDQLRIIEDNPVGKLLHIPPPIEEQLIRSSYADANRGFDNKLASLVNKLVTTPGGTDAEKARIVRWACATTVSSLMVQETAFQIIGRKSLQPQIIDSIRLTARRVIVYGARKSAELEGSSIEQEWLDQICRNILENSGLPLEKFVNDPPKVNL</sequence>